<comment type="similarity">
    <text evidence="1">Belongs to the NAD(P)-dependent epimerase/dehydratase family.</text>
</comment>
<dbReference type="InterPro" id="IPR001509">
    <property type="entry name" value="Epimerase_deHydtase"/>
</dbReference>
<accession>H8I9P6</accession>
<dbReference type="Gene3D" id="3.40.50.720">
    <property type="entry name" value="NAD(P)-binding Rossmann-like Domain"/>
    <property type="match status" value="1"/>
</dbReference>
<protein>
    <submittedName>
        <fullName evidence="3">Nucleoside-diphosphate-sugar epimerase</fullName>
        <ecNumber evidence="3">5.1.3.2</ecNumber>
    </submittedName>
</protein>
<dbReference type="HOGENOM" id="CLU_007383_1_7_2"/>
<dbReference type="AlphaFoldDB" id="H8I9P6"/>
<reference evidence="3 4" key="1">
    <citation type="journal article" date="2012" name="J. Bacteriol.">
        <title>Complete genome sequence of a thermophilic methanogen, Methanocella conradii HZ254, isolated from Chinese rice field soil.</title>
        <authorList>
            <person name="Lu Z."/>
            <person name="Lu Y."/>
        </authorList>
    </citation>
    <scope>NUCLEOTIDE SEQUENCE [LARGE SCALE GENOMIC DNA]</scope>
    <source>
        <strain evidence="4">DSM 24694 / JCM 17849 / CGMCC 1.5162 / HZ254</strain>
    </source>
</reference>
<dbReference type="FunFam" id="3.90.25.10:FF:000041">
    <property type="entry name" value="UDP-glucose 4-epimerase"/>
    <property type="match status" value="1"/>
</dbReference>
<dbReference type="eggNOG" id="arCOG01369">
    <property type="taxonomic scope" value="Archaea"/>
</dbReference>
<dbReference type="GO" id="GO:0003978">
    <property type="term" value="F:UDP-glucose 4-epimerase activity"/>
    <property type="evidence" value="ECO:0007669"/>
    <property type="project" value="UniProtKB-EC"/>
</dbReference>
<gene>
    <name evidence="3" type="primary">galE-5</name>
    <name evidence="3" type="ordered locus">Mtc_1753</name>
</gene>
<dbReference type="GeneID" id="11971899"/>
<dbReference type="Gene3D" id="3.90.25.10">
    <property type="entry name" value="UDP-galactose 4-epimerase, domain 1"/>
    <property type="match status" value="1"/>
</dbReference>
<keyword evidence="4" id="KW-1185">Reference proteome</keyword>
<dbReference type="STRING" id="1041930.Mtc_1753"/>
<dbReference type="OrthoDB" id="4907at2157"/>
<dbReference type="EMBL" id="CP003243">
    <property type="protein sequence ID" value="AFD00497.1"/>
    <property type="molecule type" value="Genomic_DNA"/>
</dbReference>
<dbReference type="KEGG" id="mez:Mtc_1753"/>
<evidence type="ECO:0000256" key="1">
    <source>
        <dbReference type="ARBA" id="ARBA00007637"/>
    </source>
</evidence>
<name>H8I9P6_METCZ</name>
<dbReference type="PANTHER" id="PTHR43000">
    <property type="entry name" value="DTDP-D-GLUCOSE 4,6-DEHYDRATASE-RELATED"/>
    <property type="match status" value="1"/>
</dbReference>
<keyword evidence="3" id="KW-0413">Isomerase</keyword>
<organism evidence="3 4">
    <name type="scientific">Methanocella conradii (strain DSM 24694 / JCM 17849 / CGMCC 1.5162 / HZ254)</name>
    <dbReference type="NCBI Taxonomy" id="1041930"/>
    <lineage>
        <taxon>Archaea</taxon>
        <taxon>Methanobacteriati</taxon>
        <taxon>Methanobacteriota</taxon>
        <taxon>Stenosarchaea group</taxon>
        <taxon>Methanomicrobia</taxon>
        <taxon>Methanocellales</taxon>
        <taxon>Methanocellaceae</taxon>
        <taxon>Methanocella</taxon>
    </lineage>
</organism>
<sequence length="312" mass="34331">MKCVVTGGAGFIGSHLVDRLLAQGNEVTVIDDLSGGRLEFIEQHFPDDRFSFVKMDISGDRLIKGLKGADIVYHLAANPDVRLGAEDTKVHLKQNVITTYNVLESMRVFGVKKIAFTSTSTVYGEAAVVPTPEDYGPLMPISLYGASKLACEALISSYCHTFGMESWLFRFANIIGSRSTHGVIYDFINKLKKDPSRLTILGDGRQSKSYLHVDDCVDAMLFAVERQDGPVNIFNIGSEDRLDVTSIARMVAAEMGLNDVKLEYTGGARGWAGDVPYMCLSIDRIKALGWRPKHNSEESVRLCIRSLLGQKG</sequence>
<feature type="domain" description="NAD-dependent epimerase/dehydratase" evidence="2">
    <location>
        <begin position="4"/>
        <end position="237"/>
    </location>
</feature>
<dbReference type="EC" id="5.1.3.2" evidence="3"/>
<proteinExistence type="inferred from homology"/>
<dbReference type="SUPFAM" id="SSF51735">
    <property type="entry name" value="NAD(P)-binding Rossmann-fold domains"/>
    <property type="match status" value="1"/>
</dbReference>
<dbReference type="InterPro" id="IPR036291">
    <property type="entry name" value="NAD(P)-bd_dom_sf"/>
</dbReference>
<evidence type="ECO:0000313" key="4">
    <source>
        <dbReference type="Proteomes" id="UP000005233"/>
    </source>
</evidence>
<evidence type="ECO:0000313" key="3">
    <source>
        <dbReference type="EMBL" id="AFD00497.1"/>
    </source>
</evidence>
<dbReference type="Proteomes" id="UP000005233">
    <property type="component" value="Chromosome"/>
</dbReference>
<dbReference type="CDD" id="cd05234">
    <property type="entry name" value="UDP_G4E_2_SDR_e"/>
    <property type="match status" value="1"/>
</dbReference>
<dbReference type="RefSeq" id="WP_014406328.1">
    <property type="nucleotide sequence ID" value="NC_017034.1"/>
</dbReference>
<dbReference type="Pfam" id="PF01370">
    <property type="entry name" value="Epimerase"/>
    <property type="match status" value="1"/>
</dbReference>
<evidence type="ECO:0000259" key="2">
    <source>
        <dbReference type="Pfam" id="PF01370"/>
    </source>
</evidence>